<reference evidence="6 7" key="2">
    <citation type="journal article" date="2017" name="Genome Biol.">
        <title>New reference genome sequences of hot pepper reveal the massive evolution of plant disease-resistance genes by retroduplication.</title>
        <authorList>
            <person name="Kim S."/>
            <person name="Park J."/>
            <person name="Yeom S.I."/>
            <person name="Kim Y.M."/>
            <person name="Seo E."/>
            <person name="Kim K.T."/>
            <person name="Kim M.S."/>
            <person name="Lee J.M."/>
            <person name="Cheong K."/>
            <person name="Shin H.S."/>
            <person name="Kim S.B."/>
            <person name="Han K."/>
            <person name="Lee J."/>
            <person name="Park M."/>
            <person name="Lee H.A."/>
            <person name="Lee H.Y."/>
            <person name="Lee Y."/>
            <person name="Oh S."/>
            <person name="Lee J.H."/>
            <person name="Choi E."/>
            <person name="Choi E."/>
            <person name="Lee S.E."/>
            <person name="Jeon J."/>
            <person name="Kim H."/>
            <person name="Choi G."/>
            <person name="Song H."/>
            <person name="Lee J."/>
            <person name="Lee S.C."/>
            <person name="Kwon J.K."/>
            <person name="Lee H.Y."/>
            <person name="Koo N."/>
            <person name="Hong Y."/>
            <person name="Kim R.W."/>
            <person name="Kang W.H."/>
            <person name="Huh J.H."/>
            <person name="Kang B.C."/>
            <person name="Yang T.J."/>
            <person name="Lee Y.H."/>
            <person name="Bennetzen J.L."/>
            <person name="Choi D."/>
        </authorList>
    </citation>
    <scope>NUCLEOTIDE SEQUENCE [LARGE SCALE GENOMIC DNA]</scope>
    <source>
        <strain evidence="7">cv. CM334</strain>
    </source>
</reference>
<dbReference type="Pfam" id="PF01283">
    <property type="entry name" value="Ribosomal_S26e"/>
    <property type="match status" value="1"/>
</dbReference>
<organism evidence="6 7">
    <name type="scientific">Capsicum annuum</name>
    <name type="common">Capsicum pepper</name>
    <dbReference type="NCBI Taxonomy" id="4072"/>
    <lineage>
        <taxon>Eukaryota</taxon>
        <taxon>Viridiplantae</taxon>
        <taxon>Streptophyta</taxon>
        <taxon>Embryophyta</taxon>
        <taxon>Tracheophyta</taxon>
        <taxon>Spermatophyta</taxon>
        <taxon>Magnoliopsida</taxon>
        <taxon>eudicotyledons</taxon>
        <taxon>Gunneridae</taxon>
        <taxon>Pentapetalae</taxon>
        <taxon>asterids</taxon>
        <taxon>lamiids</taxon>
        <taxon>Solanales</taxon>
        <taxon>Solanaceae</taxon>
        <taxon>Solanoideae</taxon>
        <taxon>Capsiceae</taxon>
        <taxon>Capsicum</taxon>
    </lineage>
</organism>
<evidence type="ECO:0000313" key="6">
    <source>
        <dbReference type="EMBL" id="PHT68389.1"/>
    </source>
</evidence>
<dbReference type="InterPro" id="IPR000892">
    <property type="entry name" value="Ribosomal_eS26"/>
</dbReference>
<comment type="similarity">
    <text evidence="1 4">Belongs to the eukaryotic ribosomal protein eS26 family.</text>
</comment>
<keyword evidence="7" id="KW-1185">Reference proteome</keyword>
<reference evidence="6 7" key="1">
    <citation type="journal article" date="2014" name="Nat. Genet.">
        <title>Genome sequence of the hot pepper provides insights into the evolution of pungency in Capsicum species.</title>
        <authorList>
            <person name="Kim S."/>
            <person name="Park M."/>
            <person name="Yeom S.I."/>
            <person name="Kim Y.M."/>
            <person name="Lee J.M."/>
            <person name="Lee H.A."/>
            <person name="Seo E."/>
            <person name="Choi J."/>
            <person name="Cheong K."/>
            <person name="Kim K.T."/>
            <person name="Jung K."/>
            <person name="Lee G.W."/>
            <person name="Oh S.K."/>
            <person name="Bae C."/>
            <person name="Kim S.B."/>
            <person name="Lee H.Y."/>
            <person name="Kim S.Y."/>
            <person name="Kim M.S."/>
            <person name="Kang B.C."/>
            <person name="Jo Y.D."/>
            <person name="Yang H.B."/>
            <person name="Jeong H.J."/>
            <person name="Kang W.H."/>
            <person name="Kwon J.K."/>
            <person name="Shin C."/>
            <person name="Lim J.Y."/>
            <person name="Park J.H."/>
            <person name="Huh J.H."/>
            <person name="Kim J.S."/>
            <person name="Kim B.D."/>
            <person name="Cohen O."/>
            <person name="Paran I."/>
            <person name="Suh M.C."/>
            <person name="Lee S.B."/>
            <person name="Kim Y.K."/>
            <person name="Shin Y."/>
            <person name="Noh S.J."/>
            <person name="Park J."/>
            <person name="Seo Y.S."/>
            <person name="Kwon S.Y."/>
            <person name="Kim H.A."/>
            <person name="Park J.M."/>
            <person name="Kim H.J."/>
            <person name="Choi S.B."/>
            <person name="Bosland P.W."/>
            <person name="Reeves G."/>
            <person name="Jo S.H."/>
            <person name="Lee B.W."/>
            <person name="Cho H.T."/>
            <person name="Choi H.S."/>
            <person name="Lee M.S."/>
            <person name="Yu Y."/>
            <person name="Do Choi Y."/>
            <person name="Park B.S."/>
            <person name="van Deynze A."/>
            <person name="Ashrafi H."/>
            <person name="Hill T."/>
            <person name="Kim W.T."/>
            <person name="Pai H.S."/>
            <person name="Ahn H.K."/>
            <person name="Yeam I."/>
            <person name="Giovannoni J.J."/>
            <person name="Rose J.K."/>
            <person name="Sorensen I."/>
            <person name="Lee S.J."/>
            <person name="Kim R.W."/>
            <person name="Choi I.Y."/>
            <person name="Choi B.S."/>
            <person name="Lim J.S."/>
            <person name="Lee Y.H."/>
            <person name="Choi D."/>
        </authorList>
    </citation>
    <scope>NUCLEOTIDE SEQUENCE [LARGE SCALE GENOMIC DNA]</scope>
    <source>
        <strain evidence="7">cv. CM334</strain>
    </source>
</reference>
<dbReference type="Gene3D" id="3.30.1740.20">
    <property type="entry name" value="Ribosomal protein S26e"/>
    <property type="match status" value="1"/>
</dbReference>
<name>A0A2G2YFA2_CAPAN</name>
<keyword evidence="5" id="KW-1133">Transmembrane helix</keyword>
<protein>
    <recommendedName>
        <fullName evidence="4">40S ribosomal protein S26</fullName>
    </recommendedName>
</protein>
<accession>A0A2G2YFA2</accession>
<gene>
    <name evidence="6" type="ORF">T459_27876</name>
</gene>
<dbReference type="STRING" id="4072.A0A2G2YFA2"/>
<keyword evidence="2 4" id="KW-0689">Ribosomal protein</keyword>
<dbReference type="GO" id="GO:0003735">
    <property type="term" value="F:structural constituent of ribosome"/>
    <property type="evidence" value="ECO:0007669"/>
    <property type="project" value="InterPro"/>
</dbReference>
<dbReference type="Proteomes" id="UP000222542">
    <property type="component" value="Unassembled WGS sequence"/>
</dbReference>
<dbReference type="AlphaFoldDB" id="A0A2G2YFA2"/>
<dbReference type="GO" id="GO:1990904">
    <property type="term" value="C:ribonucleoprotein complex"/>
    <property type="evidence" value="ECO:0007669"/>
    <property type="project" value="UniProtKB-KW"/>
</dbReference>
<evidence type="ECO:0000256" key="4">
    <source>
        <dbReference type="RuleBase" id="RU363128"/>
    </source>
</evidence>
<evidence type="ECO:0000256" key="1">
    <source>
        <dbReference type="ARBA" id="ARBA00008596"/>
    </source>
</evidence>
<dbReference type="Gramene" id="PHT68389">
    <property type="protein sequence ID" value="PHT68389"/>
    <property type="gene ID" value="T459_27876"/>
</dbReference>
<keyword evidence="5" id="KW-0472">Membrane</keyword>
<dbReference type="EMBL" id="AYRZ02000011">
    <property type="protein sequence ID" value="PHT68389.1"/>
    <property type="molecule type" value="Genomic_DNA"/>
</dbReference>
<keyword evidence="5" id="KW-0812">Transmembrane</keyword>
<evidence type="ECO:0000256" key="2">
    <source>
        <dbReference type="ARBA" id="ARBA00022980"/>
    </source>
</evidence>
<comment type="caution">
    <text evidence="6">The sequence shown here is derived from an EMBL/GenBank/DDBJ whole genome shotgun (WGS) entry which is preliminary data.</text>
</comment>
<sequence>MKGKIVALELLKILLENAGAIFRTSDRYSDARLVASALSFLNVLQLDAMYGAYLEQVSALAAALTDTVKRQYYSHKSYNVDHGNRLQVPIFSYMVSEYRQTHSLRKPNRINAYWTGYFTSLYLEIVAVVVLWFFSCIEIDDLKEKLKMATLVSSSNISGKKMYTLPKLYLKMQYCVSCEIHSQGG</sequence>
<keyword evidence="3 4" id="KW-0687">Ribonucleoprotein</keyword>
<evidence type="ECO:0000256" key="5">
    <source>
        <dbReference type="SAM" id="Phobius"/>
    </source>
</evidence>
<dbReference type="InterPro" id="IPR038551">
    <property type="entry name" value="Ribosomal_eS26_sf"/>
</dbReference>
<feature type="transmembrane region" description="Helical" evidence="5">
    <location>
        <begin position="112"/>
        <end position="134"/>
    </location>
</feature>
<dbReference type="GO" id="GO:0006412">
    <property type="term" value="P:translation"/>
    <property type="evidence" value="ECO:0007669"/>
    <property type="project" value="InterPro"/>
</dbReference>
<evidence type="ECO:0000313" key="7">
    <source>
        <dbReference type="Proteomes" id="UP000222542"/>
    </source>
</evidence>
<evidence type="ECO:0000256" key="3">
    <source>
        <dbReference type="ARBA" id="ARBA00023274"/>
    </source>
</evidence>
<proteinExistence type="inferred from homology"/>
<dbReference type="GO" id="GO:0005840">
    <property type="term" value="C:ribosome"/>
    <property type="evidence" value="ECO:0007669"/>
    <property type="project" value="UniProtKB-KW"/>
</dbReference>